<keyword evidence="2" id="KW-1185">Reference proteome</keyword>
<sequence>MLYLIIVLVVLIVLFAVFKLKKAQPEDTIEPETQEEPREVASDCCGAHEICEFDESAFNEEIIVYFNDEELDELRNIREADLTASQIDDLREVLYTMKTNEISKWIVSLGRRHIHLPEILKQEARQLMMNQ</sequence>
<evidence type="ECO:0000313" key="1">
    <source>
        <dbReference type="EMBL" id="BBE16632.1"/>
    </source>
</evidence>
<organism evidence="1 2">
    <name type="scientific">Aquipluma nitroreducens</name>
    <dbReference type="NCBI Taxonomy" id="2010828"/>
    <lineage>
        <taxon>Bacteria</taxon>
        <taxon>Pseudomonadati</taxon>
        <taxon>Bacteroidota</taxon>
        <taxon>Bacteroidia</taxon>
        <taxon>Marinilabiliales</taxon>
        <taxon>Prolixibacteraceae</taxon>
        <taxon>Aquipluma</taxon>
    </lineage>
</organism>
<protein>
    <recommendedName>
        <fullName evidence="3">Phospholipase</fullName>
    </recommendedName>
</protein>
<dbReference type="EMBL" id="AP018694">
    <property type="protein sequence ID" value="BBE16632.1"/>
    <property type="molecule type" value="Genomic_DNA"/>
</dbReference>
<proteinExistence type="predicted"/>
<gene>
    <name evidence="1" type="ORF">AQPE_0772</name>
</gene>
<dbReference type="RefSeq" id="WP_318349688.1">
    <property type="nucleotide sequence ID" value="NZ_AP018694.1"/>
</dbReference>
<dbReference type="AlphaFoldDB" id="A0A5K7S517"/>
<evidence type="ECO:0000313" key="2">
    <source>
        <dbReference type="Proteomes" id="UP001193389"/>
    </source>
</evidence>
<accession>A0A5K7S517</accession>
<evidence type="ECO:0008006" key="3">
    <source>
        <dbReference type="Google" id="ProtNLM"/>
    </source>
</evidence>
<name>A0A5K7S517_9BACT</name>
<dbReference type="Proteomes" id="UP001193389">
    <property type="component" value="Chromosome"/>
</dbReference>
<dbReference type="KEGG" id="anf:AQPE_0772"/>
<reference evidence="1" key="1">
    <citation type="journal article" date="2020" name="Int. J. Syst. Evol. Microbiol.">
        <title>Aquipluma nitroreducens gen. nov. sp. nov., a novel facultatively anaerobic bacterium isolated from a freshwater lake.</title>
        <authorList>
            <person name="Watanabe M."/>
            <person name="Kojima H."/>
            <person name="Fukui M."/>
        </authorList>
    </citation>
    <scope>NUCLEOTIDE SEQUENCE</scope>
    <source>
        <strain evidence="1">MeG22</strain>
    </source>
</reference>